<organism evidence="2 3">
    <name type="scientific">Cystobacter fuscus (strain ATCC 25194 / DSM 2262 / NBRC 100088 / M29)</name>
    <dbReference type="NCBI Taxonomy" id="1242864"/>
    <lineage>
        <taxon>Bacteria</taxon>
        <taxon>Pseudomonadati</taxon>
        <taxon>Myxococcota</taxon>
        <taxon>Myxococcia</taxon>
        <taxon>Myxococcales</taxon>
        <taxon>Cystobacterineae</taxon>
        <taxon>Archangiaceae</taxon>
        <taxon>Cystobacter</taxon>
    </lineage>
</organism>
<evidence type="ECO:0000256" key="1">
    <source>
        <dbReference type="SAM" id="MobiDB-lite"/>
    </source>
</evidence>
<dbReference type="AlphaFoldDB" id="S9P380"/>
<proteinExistence type="predicted"/>
<evidence type="ECO:0000313" key="3">
    <source>
        <dbReference type="Proteomes" id="UP000011682"/>
    </source>
</evidence>
<feature type="compositionally biased region" description="Polar residues" evidence="1">
    <location>
        <begin position="23"/>
        <end position="32"/>
    </location>
</feature>
<sequence>MGQGRYGHTATAPRDGRVLITAGVSNDSQSGPAGTPRGRAWGCRCV</sequence>
<keyword evidence="3" id="KW-1185">Reference proteome</keyword>
<dbReference type="EMBL" id="ANAH02000021">
    <property type="protein sequence ID" value="EPX58930.1"/>
    <property type="molecule type" value="Genomic_DNA"/>
</dbReference>
<protein>
    <submittedName>
        <fullName evidence="2">Uncharacterized protein</fullName>
    </submittedName>
</protein>
<name>S9P380_CYSF2</name>
<accession>S9P380</accession>
<comment type="caution">
    <text evidence="2">The sequence shown here is derived from an EMBL/GenBank/DDBJ whole genome shotgun (WGS) entry which is preliminary data.</text>
</comment>
<feature type="region of interest" description="Disordered" evidence="1">
    <location>
        <begin position="23"/>
        <end position="46"/>
    </location>
</feature>
<evidence type="ECO:0000313" key="2">
    <source>
        <dbReference type="EMBL" id="EPX58930.1"/>
    </source>
</evidence>
<gene>
    <name evidence="2" type="ORF">D187_003645</name>
</gene>
<reference evidence="2" key="1">
    <citation type="submission" date="2013-05" db="EMBL/GenBank/DDBJ databases">
        <title>Genome assembly of Cystobacter fuscus DSM 2262.</title>
        <authorList>
            <person name="Sharma G."/>
            <person name="Khatri I."/>
            <person name="Kaur C."/>
            <person name="Mayilraj S."/>
            <person name="Subramanian S."/>
        </authorList>
    </citation>
    <scope>NUCLEOTIDE SEQUENCE [LARGE SCALE GENOMIC DNA]</scope>
    <source>
        <strain evidence="2">DSM 2262</strain>
    </source>
</reference>
<dbReference type="Proteomes" id="UP000011682">
    <property type="component" value="Unassembled WGS sequence"/>
</dbReference>